<evidence type="ECO:0000259" key="3">
    <source>
        <dbReference type="Pfam" id="PF14361"/>
    </source>
</evidence>
<accession>A0ABV3GNV3</accession>
<feature type="domain" description="PucR C-terminal helix-turn-helix" evidence="2">
    <location>
        <begin position="361"/>
        <end position="406"/>
    </location>
</feature>
<reference evidence="5 6" key="1">
    <citation type="submission" date="2024-06" db="EMBL/GenBank/DDBJ databases">
        <title>The Natural Products Discovery Center: Release of the First 8490 Sequenced Strains for Exploring Actinobacteria Biosynthetic Diversity.</title>
        <authorList>
            <person name="Kalkreuter E."/>
            <person name="Kautsar S.A."/>
            <person name="Yang D."/>
            <person name="Bader C.D."/>
            <person name="Teijaro C.N."/>
            <person name="Fluegel L."/>
            <person name="Davis C.M."/>
            <person name="Simpson J.R."/>
            <person name="Lauterbach L."/>
            <person name="Steele A.D."/>
            <person name="Gui C."/>
            <person name="Meng S."/>
            <person name="Li G."/>
            <person name="Viehrig K."/>
            <person name="Ye F."/>
            <person name="Su P."/>
            <person name="Kiefer A.F."/>
            <person name="Nichols A."/>
            <person name="Cepeda A.J."/>
            <person name="Yan W."/>
            <person name="Fan B."/>
            <person name="Jiang Y."/>
            <person name="Adhikari A."/>
            <person name="Zheng C.-J."/>
            <person name="Schuster L."/>
            <person name="Cowan T.M."/>
            <person name="Smanski M.J."/>
            <person name="Chevrette M.G."/>
            <person name="De Carvalho L.P.S."/>
            <person name="Shen B."/>
        </authorList>
    </citation>
    <scope>NUCLEOTIDE SEQUENCE [LARGE SCALE GENOMIC DNA]</scope>
    <source>
        <strain evidence="5 6">NPDC050100</strain>
    </source>
</reference>
<dbReference type="PANTHER" id="PTHR33744:SF1">
    <property type="entry name" value="DNA-BINDING TRANSCRIPTIONAL ACTIVATOR ADER"/>
    <property type="match status" value="1"/>
</dbReference>
<protein>
    <submittedName>
        <fullName evidence="5">Helix-turn-helix domain-containing protein</fullName>
    </submittedName>
</protein>
<evidence type="ECO:0000259" key="2">
    <source>
        <dbReference type="Pfam" id="PF13556"/>
    </source>
</evidence>
<dbReference type="InterPro" id="IPR042070">
    <property type="entry name" value="PucR_C-HTH_sf"/>
</dbReference>
<feature type="domain" description="CdaR GGDEF-like" evidence="4">
    <location>
        <begin position="196"/>
        <end position="307"/>
    </location>
</feature>
<evidence type="ECO:0000313" key="6">
    <source>
        <dbReference type="Proteomes" id="UP001551675"/>
    </source>
</evidence>
<dbReference type="EMBL" id="JBFALK010000021">
    <property type="protein sequence ID" value="MEV0973323.1"/>
    <property type="molecule type" value="Genomic_DNA"/>
</dbReference>
<dbReference type="Pfam" id="PF17853">
    <property type="entry name" value="GGDEF_2"/>
    <property type="match status" value="1"/>
</dbReference>
<proteinExistence type="inferred from homology"/>
<dbReference type="Gene3D" id="1.10.10.2840">
    <property type="entry name" value="PucR C-terminal helix-turn-helix domain"/>
    <property type="match status" value="1"/>
</dbReference>
<dbReference type="RefSeq" id="WP_358138899.1">
    <property type="nucleotide sequence ID" value="NZ_JBFALK010000021.1"/>
</dbReference>
<organism evidence="5 6">
    <name type="scientific">Microtetraspora glauca</name>
    <dbReference type="NCBI Taxonomy" id="1996"/>
    <lineage>
        <taxon>Bacteria</taxon>
        <taxon>Bacillati</taxon>
        <taxon>Actinomycetota</taxon>
        <taxon>Actinomycetes</taxon>
        <taxon>Streptosporangiales</taxon>
        <taxon>Streptosporangiaceae</taxon>
        <taxon>Microtetraspora</taxon>
    </lineage>
</organism>
<sequence>MSAELETERTCTSSAARGWAEVVASVATELLSEVPRLADELVAELLVRFRDDLVRDRQETAALEASVADNLHTMFRMLTTGVPSASLTVPPSALAWPRRLAHDRVSSHSLQRIYYVGHQLIWQRWVFPRLVAADLTAAELARAAELAQAELFEYLDRAAQQVLIEYENELAAQGLGMPRAREETVLALLAGRIPTDRQLAELGYPLSATHQALIVWRDSRVRPTVAALHPTNVTERLCQASGRRYLIMDRGPNETWAWMESPSAAVAQRPSGPGVGLDEIGDVHVAIGQPASGIAGFRDSHEDAGRVQVTVAQARRRGPSITHYAEIALVTLLTADRKAAADYVRRQLGELAADSPDMRRLRRTIKVFLDSGSGHARTAEELGIHRNTVRYRIQRAEQLLGRPVQDIGPELYNALLITEWLGQRGIS</sequence>
<dbReference type="InterPro" id="IPR051448">
    <property type="entry name" value="CdaR-like_regulators"/>
</dbReference>
<comment type="similarity">
    <text evidence="1">Belongs to the CdaR family.</text>
</comment>
<name>A0ABV3GNV3_MICGL</name>
<gene>
    <name evidence="5" type="ORF">AB0I59_32375</name>
</gene>
<dbReference type="Pfam" id="PF14361">
    <property type="entry name" value="RsbRD_N"/>
    <property type="match status" value="1"/>
</dbReference>
<feature type="domain" description="RsbT co-antagonist protein RsbRD N-terminal" evidence="3">
    <location>
        <begin position="35"/>
        <end position="173"/>
    </location>
</feature>
<dbReference type="InterPro" id="IPR025736">
    <property type="entry name" value="PucR_C-HTH_dom"/>
</dbReference>
<dbReference type="InterPro" id="IPR041522">
    <property type="entry name" value="CdaR_GGDEF"/>
</dbReference>
<comment type="caution">
    <text evidence="5">The sequence shown here is derived from an EMBL/GenBank/DDBJ whole genome shotgun (WGS) entry which is preliminary data.</text>
</comment>
<dbReference type="Pfam" id="PF13556">
    <property type="entry name" value="HTH_30"/>
    <property type="match status" value="1"/>
</dbReference>
<dbReference type="Proteomes" id="UP001551675">
    <property type="component" value="Unassembled WGS sequence"/>
</dbReference>
<evidence type="ECO:0000259" key="4">
    <source>
        <dbReference type="Pfam" id="PF17853"/>
    </source>
</evidence>
<evidence type="ECO:0000313" key="5">
    <source>
        <dbReference type="EMBL" id="MEV0973323.1"/>
    </source>
</evidence>
<keyword evidence="6" id="KW-1185">Reference proteome</keyword>
<dbReference type="InterPro" id="IPR025751">
    <property type="entry name" value="RsbRD_N_dom"/>
</dbReference>
<dbReference type="PANTHER" id="PTHR33744">
    <property type="entry name" value="CARBOHYDRATE DIACID REGULATOR"/>
    <property type="match status" value="1"/>
</dbReference>
<evidence type="ECO:0000256" key="1">
    <source>
        <dbReference type="ARBA" id="ARBA00006754"/>
    </source>
</evidence>